<dbReference type="VEuPathDB" id="FungiDB:PV08_06407"/>
<evidence type="ECO:0000313" key="9">
    <source>
        <dbReference type="Proteomes" id="UP000053328"/>
    </source>
</evidence>
<feature type="transmembrane region" description="Helical" evidence="6">
    <location>
        <begin position="93"/>
        <end position="114"/>
    </location>
</feature>
<feature type="transmembrane region" description="Helical" evidence="6">
    <location>
        <begin position="366"/>
        <end position="385"/>
    </location>
</feature>
<reference evidence="8 9" key="1">
    <citation type="submission" date="2015-01" db="EMBL/GenBank/DDBJ databases">
        <title>The Genome Sequence of Exophiala spinifera CBS89968.</title>
        <authorList>
            <consortium name="The Broad Institute Genomics Platform"/>
            <person name="Cuomo C."/>
            <person name="de Hoog S."/>
            <person name="Gorbushina A."/>
            <person name="Stielow B."/>
            <person name="Teixiera M."/>
            <person name="Abouelleil A."/>
            <person name="Chapman S.B."/>
            <person name="Priest M."/>
            <person name="Young S.K."/>
            <person name="Wortman J."/>
            <person name="Nusbaum C."/>
            <person name="Birren B."/>
        </authorList>
    </citation>
    <scope>NUCLEOTIDE SEQUENCE [LARGE SCALE GENOMIC DNA]</scope>
    <source>
        <strain evidence="8 9">CBS 89968</strain>
    </source>
</reference>
<evidence type="ECO:0000256" key="4">
    <source>
        <dbReference type="ARBA" id="ARBA00022989"/>
    </source>
</evidence>
<keyword evidence="4 6" id="KW-1133">Transmembrane helix</keyword>
<feature type="transmembrane region" description="Helical" evidence="6">
    <location>
        <begin position="121"/>
        <end position="144"/>
    </location>
</feature>
<feature type="transmembrane region" description="Helical" evidence="6">
    <location>
        <begin position="228"/>
        <end position="249"/>
    </location>
</feature>
<feature type="domain" description="Major facilitator superfamily (MFS) profile" evidence="7">
    <location>
        <begin position="32"/>
        <end position="542"/>
    </location>
</feature>
<evidence type="ECO:0000313" key="8">
    <source>
        <dbReference type="EMBL" id="KIW16356.1"/>
    </source>
</evidence>
<dbReference type="GeneID" id="27333490"/>
<dbReference type="Pfam" id="PF06609">
    <property type="entry name" value="TRI12"/>
    <property type="match status" value="1"/>
</dbReference>
<dbReference type="EMBL" id="KN847495">
    <property type="protein sequence ID" value="KIW16356.1"/>
    <property type="molecule type" value="Genomic_DNA"/>
</dbReference>
<evidence type="ECO:0000256" key="2">
    <source>
        <dbReference type="ARBA" id="ARBA00022448"/>
    </source>
</evidence>
<dbReference type="OrthoDB" id="2587356at2759"/>
<dbReference type="PANTHER" id="PTHR23501:SF195">
    <property type="entry name" value="PEP5"/>
    <property type="match status" value="1"/>
</dbReference>
<evidence type="ECO:0000256" key="5">
    <source>
        <dbReference type="ARBA" id="ARBA00023136"/>
    </source>
</evidence>
<dbReference type="InterPro" id="IPR010573">
    <property type="entry name" value="MFS_Str1/Tri12-like"/>
</dbReference>
<evidence type="ECO:0000256" key="1">
    <source>
        <dbReference type="ARBA" id="ARBA00004141"/>
    </source>
</evidence>
<name>A0A0D1YMT2_9EURO</name>
<feature type="transmembrane region" description="Helical" evidence="6">
    <location>
        <begin position="69"/>
        <end position="87"/>
    </location>
</feature>
<dbReference type="PANTHER" id="PTHR23501">
    <property type="entry name" value="MAJOR FACILITATOR SUPERFAMILY"/>
    <property type="match status" value="1"/>
</dbReference>
<feature type="transmembrane region" description="Helical" evidence="6">
    <location>
        <begin position="391"/>
        <end position="413"/>
    </location>
</feature>
<feature type="transmembrane region" description="Helical" evidence="6">
    <location>
        <begin position="518"/>
        <end position="537"/>
    </location>
</feature>
<sequence length="580" mass="62052">MSSPNIDLLGATQGSQGDGPAPPKVHVHMGTVVAVIAVNFALFGQLVSLVGSGFLAQTMATALGDTSKAVWFSTSLTIATITLNPPISQAADYWGRKWFLVVTNALAVVGCIVISRSENIATCIVGFCIMGVSFGSQSLMYSVVSEVLPRRYRGIGQGSLNISSAAGGSFALLVGGALVRHNAYHFRIYWYITCGVYAVATVGVFIGYDPPTRPLQRTLTACQKLRELDWIGFFLITAGLTLFAIGLQFSGNPYSWRDGPVLGPFIVGVCLLITFCLYEWLGRSDGLLHHGLFQDRNFAIALFAIFTEGLAFLTSNSYFAYEVAVLTHVSLFKAVVHFSIFFFGGIICSALAGLMVTRTKSVREPLVFGFAVLLAYNACMISIKSTAGEGFFWAFAVLGSIGLGFILTTITIAAQMSAPPEMISVTTGLLIACRSVGGTIALAVNNAIFSNSINHSVPSQITRAVLPLGFPAQNLTALIHALLSNKPALVAKVPGINQEIALAAEGALFKAYAISFRHVWIAATSFCAAGFLASCLFRNNKSNFTAEIDAPMARELEEVQGFKLAPRSEHQEMVNIERAI</sequence>
<evidence type="ECO:0000256" key="3">
    <source>
        <dbReference type="ARBA" id="ARBA00022692"/>
    </source>
</evidence>
<keyword evidence="5 6" id="KW-0472">Membrane</keyword>
<feature type="transmembrane region" description="Helical" evidence="6">
    <location>
        <begin position="188"/>
        <end position="208"/>
    </location>
</feature>
<proteinExistence type="predicted"/>
<keyword evidence="2" id="KW-0813">Transport</keyword>
<dbReference type="PROSITE" id="PS00216">
    <property type="entry name" value="SUGAR_TRANSPORT_1"/>
    <property type="match status" value="1"/>
</dbReference>
<dbReference type="HOGENOM" id="CLU_000960_25_1_1"/>
<feature type="transmembrane region" description="Helical" evidence="6">
    <location>
        <begin position="425"/>
        <end position="449"/>
    </location>
</feature>
<dbReference type="InterPro" id="IPR036259">
    <property type="entry name" value="MFS_trans_sf"/>
</dbReference>
<feature type="transmembrane region" description="Helical" evidence="6">
    <location>
        <begin position="298"/>
        <end position="319"/>
    </location>
</feature>
<dbReference type="RefSeq" id="XP_016236572.1">
    <property type="nucleotide sequence ID" value="XM_016380745.1"/>
</dbReference>
<keyword evidence="9" id="KW-1185">Reference proteome</keyword>
<gene>
    <name evidence="8" type="ORF">PV08_06407</name>
</gene>
<dbReference type="GO" id="GO:0005886">
    <property type="term" value="C:plasma membrane"/>
    <property type="evidence" value="ECO:0007669"/>
    <property type="project" value="TreeGrafter"/>
</dbReference>
<feature type="transmembrane region" description="Helical" evidence="6">
    <location>
        <begin position="331"/>
        <end position="354"/>
    </location>
</feature>
<dbReference type="Gene3D" id="1.20.1250.20">
    <property type="entry name" value="MFS general substrate transporter like domains"/>
    <property type="match status" value="1"/>
</dbReference>
<evidence type="ECO:0000256" key="6">
    <source>
        <dbReference type="SAM" id="Phobius"/>
    </source>
</evidence>
<feature type="transmembrane region" description="Helical" evidence="6">
    <location>
        <begin position="261"/>
        <end position="278"/>
    </location>
</feature>
<dbReference type="Proteomes" id="UP000053328">
    <property type="component" value="Unassembled WGS sequence"/>
</dbReference>
<dbReference type="SUPFAM" id="SSF103473">
    <property type="entry name" value="MFS general substrate transporter"/>
    <property type="match status" value="1"/>
</dbReference>
<dbReference type="GO" id="GO:0022857">
    <property type="term" value="F:transmembrane transporter activity"/>
    <property type="evidence" value="ECO:0007669"/>
    <property type="project" value="InterPro"/>
</dbReference>
<dbReference type="InterPro" id="IPR005829">
    <property type="entry name" value="Sugar_transporter_CS"/>
</dbReference>
<organism evidence="8 9">
    <name type="scientific">Exophiala spinifera</name>
    <dbReference type="NCBI Taxonomy" id="91928"/>
    <lineage>
        <taxon>Eukaryota</taxon>
        <taxon>Fungi</taxon>
        <taxon>Dikarya</taxon>
        <taxon>Ascomycota</taxon>
        <taxon>Pezizomycotina</taxon>
        <taxon>Eurotiomycetes</taxon>
        <taxon>Chaetothyriomycetidae</taxon>
        <taxon>Chaetothyriales</taxon>
        <taxon>Herpotrichiellaceae</taxon>
        <taxon>Exophiala</taxon>
    </lineage>
</organism>
<comment type="subcellular location">
    <subcellularLocation>
        <location evidence="1">Membrane</location>
        <topology evidence="1">Multi-pass membrane protein</topology>
    </subcellularLocation>
</comment>
<protein>
    <recommendedName>
        <fullName evidence="7">Major facilitator superfamily (MFS) profile domain-containing protein</fullName>
    </recommendedName>
</protein>
<evidence type="ECO:0000259" key="7">
    <source>
        <dbReference type="PROSITE" id="PS50850"/>
    </source>
</evidence>
<feature type="transmembrane region" description="Helical" evidence="6">
    <location>
        <begin position="32"/>
        <end position="57"/>
    </location>
</feature>
<accession>A0A0D1YMT2</accession>
<dbReference type="PROSITE" id="PS50850">
    <property type="entry name" value="MFS"/>
    <property type="match status" value="1"/>
</dbReference>
<keyword evidence="3 6" id="KW-0812">Transmembrane</keyword>
<dbReference type="AlphaFoldDB" id="A0A0D1YMT2"/>
<dbReference type="InterPro" id="IPR020846">
    <property type="entry name" value="MFS_dom"/>
</dbReference>